<protein>
    <submittedName>
        <fullName evidence="2">Uncharacterized protein</fullName>
    </submittedName>
</protein>
<dbReference type="AlphaFoldDB" id="A0A6A7C873"/>
<dbReference type="Pfam" id="PF12223">
    <property type="entry name" value="DUF3602"/>
    <property type="match status" value="1"/>
</dbReference>
<proteinExistence type="predicted"/>
<reference evidence="2" key="1">
    <citation type="journal article" date="2020" name="Stud. Mycol.">
        <title>101 Dothideomycetes genomes: a test case for predicting lifestyles and emergence of pathogens.</title>
        <authorList>
            <person name="Haridas S."/>
            <person name="Albert R."/>
            <person name="Binder M."/>
            <person name="Bloem J."/>
            <person name="Labutti K."/>
            <person name="Salamov A."/>
            <person name="Andreopoulos B."/>
            <person name="Baker S."/>
            <person name="Barry K."/>
            <person name="Bills G."/>
            <person name="Bluhm B."/>
            <person name="Cannon C."/>
            <person name="Castanera R."/>
            <person name="Culley D."/>
            <person name="Daum C."/>
            <person name="Ezra D."/>
            <person name="Gonzalez J."/>
            <person name="Henrissat B."/>
            <person name="Kuo A."/>
            <person name="Liang C."/>
            <person name="Lipzen A."/>
            <person name="Lutzoni F."/>
            <person name="Magnuson J."/>
            <person name="Mondo S."/>
            <person name="Nolan M."/>
            <person name="Ohm R."/>
            <person name="Pangilinan J."/>
            <person name="Park H.-J."/>
            <person name="Ramirez L."/>
            <person name="Alfaro M."/>
            <person name="Sun H."/>
            <person name="Tritt A."/>
            <person name="Yoshinaga Y."/>
            <person name="Zwiers L.-H."/>
            <person name="Turgeon B."/>
            <person name="Goodwin S."/>
            <person name="Spatafora J."/>
            <person name="Crous P."/>
            <person name="Grigoriev I."/>
        </authorList>
    </citation>
    <scope>NUCLEOTIDE SEQUENCE</scope>
    <source>
        <strain evidence="2">CBS 480.64</strain>
    </source>
</reference>
<feature type="non-terminal residue" evidence="2">
    <location>
        <position position="97"/>
    </location>
</feature>
<sequence>SHGRGGAGNISKEHASVEASDLKTPTIKAPTYTTGRGGTGNMAVNDPSHPEVARAAQDTEAPICHEKLAKGTYHWGRGGEGNMVTIGSADRREEEEK</sequence>
<gene>
    <name evidence="2" type="ORF">K470DRAFT_201398</name>
</gene>
<dbReference type="Proteomes" id="UP000799421">
    <property type="component" value="Unassembled WGS sequence"/>
</dbReference>
<dbReference type="InterPro" id="IPR053203">
    <property type="entry name" value="Cisplatin_resist-associated"/>
</dbReference>
<evidence type="ECO:0000313" key="3">
    <source>
        <dbReference type="Proteomes" id="UP000799421"/>
    </source>
</evidence>
<dbReference type="InterPro" id="IPR022024">
    <property type="entry name" value="DUF3602"/>
</dbReference>
<keyword evidence="3" id="KW-1185">Reference proteome</keyword>
<evidence type="ECO:0000256" key="1">
    <source>
        <dbReference type="SAM" id="MobiDB-lite"/>
    </source>
</evidence>
<dbReference type="EMBL" id="MU005960">
    <property type="protein sequence ID" value="KAF2863613.1"/>
    <property type="molecule type" value="Genomic_DNA"/>
</dbReference>
<organism evidence="2 3">
    <name type="scientific">Piedraia hortae CBS 480.64</name>
    <dbReference type="NCBI Taxonomy" id="1314780"/>
    <lineage>
        <taxon>Eukaryota</taxon>
        <taxon>Fungi</taxon>
        <taxon>Dikarya</taxon>
        <taxon>Ascomycota</taxon>
        <taxon>Pezizomycotina</taxon>
        <taxon>Dothideomycetes</taxon>
        <taxon>Dothideomycetidae</taxon>
        <taxon>Capnodiales</taxon>
        <taxon>Piedraiaceae</taxon>
        <taxon>Piedraia</taxon>
    </lineage>
</organism>
<name>A0A6A7C873_9PEZI</name>
<dbReference type="PANTHER" id="PTHR34693">
    <property type="entry name" value="PROTEIN PAR32"/>
    <property type="match status" value="1"/>
</dbReference>
<evidence type="ECO:0000313" key="2">
    <source>
        <dbReference type="EMBL" id="KAF2863613.1"/>
    </source>
</evidence>
<dbReference type="OrthoDB" id="3063476at2759"/>
<feature type="region of interest" description="Disordered" evidence="1">
    <location>
        <begin position="1"/>
        <end position="97"/>
    </location>
</feature>
<accession>A0A6A7C873</accession>
<feature type="non-terminal residue" evidence="2">
    <location>
        <position position="1"/>
    </location>
</feature>
<dbReference type="PANTHER" id="PTHR34693:SF1">
    <property type="entry name" value="PROTEIN PAR32"/>
    <property type="match status" value="1"/>
</dbReference>